<name>A0A381NMG9_9ZZZZ</name>
<dbReference type="GO" id="GO:0016020">
    <property type="term" value="C:membrane"/>
    <property type="evidence" value="ECO:0007669"/>
    <property type="project" value="InterPro"/>
</dbReference>
<dbReference type="SUPFAM" id="SSF51306">
    <property type="entry name" value="LexA/Signal peptidase"/>
    <property type="match status" value="2"/>
</dbReference>
<comment type="catalytic activity">
    <reaction evidence="1">
        <text>Cleavage of hydrophobic, N-terminal signal or leader sequences from secreted and periplasmic proteins.</text>
        <dbReference type="EC" id="3.4.21.89"/>
    </reaction>
</comment>
<accession>A0A381NMG9</accession>
<dbReference type="PANTHER" id="PTHR43390:SF1">
    <property type="entry name" value="CHLOROPLAST PROCESSING PEPTIDASE"/>
    <property type="match status" value="1"/>
</dbReference>
<dbReference type="InterPro" id="IPR036286">
    <property type="entry name" value="LexA/Signal_pep-like_sf"/>
</dbReference>
<evidence type="ECO:0000259" key="6">
    <source>
        <dbReference type="Pfam" id="PF10502"/>
    </source>
</evidence>
<dbReference type="EMBL" id="UINC01000460">
    <property type="protein sequence ID" value="SUZ55781.1"/>
    <property type="molecule type" value="Genomic_DNA"/>
</dbReference>
<evidence type="ECO:0000256" key="3">
    <source>
        <dbReference type="ARBA" id="ARBA00013208"/>
    </source>
</evidence>
<dbReference type="PRINTS" id="PR00727">
    <property type="entry name" value="LEADERPTASE"/>
</dbReference>
<keyword evidence="5" id="KW-0812">Transmembrane</keyword>
<sequence length="344" mass="40022">MNFSWKKILEELRVLIILVIIAFTIKSTLVEIYVVPTGSMEDTILTGDMLIGNKFIYGMRTPIWIGIPYTRTGFHIPWFRLPAFKEVESGDVTIFEFPRDPFQKYVKRCIGVAGDSISINIGDIIVNSDTMHFPDEGKYIKGFKYDKDKVEKLYSFFTGNRDNINSFVVPYKGMEIDFNNVDDWQTAITLMVQDGNDVKLGSKTFTMIDPYEIARTHGFLKYKLLNLISSSRKAAIREQKDRSRFINNLNNEYKEDNLVNPWYINYGFENSEYLKNNITVNGETLNELGTYTLKYNYYFFMGDNRDSSYDSRFWGFVPDTQILGTPLFAIVNLFKFKLRMKVVS</sequence>
<dbReference type="GO" id="GO:0006465">
    <property type="term" value="P:signal peptide processing"/>
    <property type="evidence" value="ECO:0007669"/>
    <property type="project" value="InterPro"/>
</dbReference>
<reference evidence="7" key="1">
    <citation type="submission" date="2018-05" db="EMBL/GenBank/DDBJ databases">
        <authorList>
            <person name="Lanie J.A."/>
            <person name="Ng W.-L."/>
            <person name="Kazmierczak K.M."/>
            <person name="Andrzejewski T.M."/>
            <person name="Davidsen T.M."/>
            <person name="Wayne K.J."/>
            <person name="Tettelin H."/>
            <person name="Glass J.I."/>
            <person name="Rusch D."/>
            <person name="Podicherti R."/>
            <person name="Tsui H.-C.T."/>
            <person name="Winkler M.E."/>
        </authorList>
    </citation>
    <scope>NUCLEOTIDE SEQUENCE</scope>
</reference>
<dbReference type="Pfam" id="PF10502">
    <property type="entry name" value="Peptidase_S26"/>
    <property type="match status" value="2"/>
</dbReference>
<gene>
    <name evidence="7" type="ORF">METZ01_LOCUS8635</name>
</gene>
<dbReference type="GO" id="GO:0009003">
    <property type="term" value="F:signal peptidase activity"/>
    <property type="evidence" value="ECO:0007669"/>
    <property type="project" value="UniProtKB-EC"/>
</dbReference>
<protein>
    <recommendedName>
        <fullName evidence="3">signal peptidase I</fullName>
        <ecNumber evidence="3">3.4.21.89</ecNumber>
    </recommendedName>
</protein>
<feature type="transmembrane region" description="Helical" evidence="5">
    <location>
        <begin position="12"/>
        <end position="35"/>
    </location>
</feature>
<keyword evidence="5" id="KW-0472">Membrane</keyword>
<dbReference type="PROSITE" id="PS00761">
    <property type="entry name" value="SPASE_I_3"/>
    <property type="match status" value="1"/>
</dbReference>
<keyword evidence="4" id="KW-0378">Hydrolase</keyword>
<evidence type="ECO:0000256" key="2">
    <source>
        <dbReference type="ARBA" id="ARBA00009370"/>
    </source>
</evidence>
<organism evidence="7">
    <name type="scientific">marine metagenome</name>
    <dbReference type="NCBI Taxonomy" id="408172"/>
    <lineage>
        <taxon>unclassified sequences</taxon>
        <taxon>metagenomes</taxon>
        <taxon>ecological metagenomes</taxon>
    </lineage>
</organism>
<evidence type="ECO:0000256" key="1">
    <source>
        <dbReference type="ARBA" id="ARBA00000677"/>
    </source>
</evidence>
<evidence type="ECO:0000256" key="5">
    <source>
        <dbReference type="SAM" id="Phobius"/>
    </source>
</evidence>
<dbReference type="InterPro" id="IPR000223">
    <property type="entry name" value="Pept_S26A_signal_pept_1"/>
</dbReference>
<feature type="domain" description="Peptidase S26" evidence="6">
    <location>
        <begin position="12"/>
        <end position="144"/>
    </location>
</feature>
<evidence type="ECO:0000256" key="4">
    <source>
        <dbReference type="ARBA" id="ARBA00022801"/>
    </source>
</evidence>
<dbReference type="PANTHER" id="PTHR43390">
    <property type="entry name" value="SIGNAL PEPTIDASE I"/>
    <property type="match status" value="1"/>
</dbReference>
<dbReference type="Gene3D" id="2.10.109.10">
    <property type="entry name" value="Umud Fragment, subunit A"/>
    <property type="match status" value="2"/>
</dbReference>
<evidence type="ECO:0000313" key="7">
    <source>
        <dbReference type="EMBL" id="SUZ55781.1"/>
    </source>
</evidence>
<dbReference type="NCBIfam" id="TIGR02227">
    <property type="entry name" value="sigpep_I_bact"/>
    <property type="match status" value="1"/>
</dbReference>
<dbReference type="EC" id="3.4.21.89" evidence="3"/>
<proteinExistence type="inferred from homology"/>
<dbReference type="InterPro" id="IPR019758">
    <property type="entry name" value="Pept_S26A_signal_pept_1_CS"/>
</dbReference>
<comment type="similarity">
    <text evidence="2">Belongs to the peptidase S26 family.</text>
</comment>
<dbReference type="CDD" id="cd06530">
    <property type="entry name" value="S26_SPase_I"/>
    <property type="match status" value="2"/>
</dbReference>
<feature type="domain" description="Peptidase S26" evidence="6">
    <location>
        <begin position="275"/>
        <end position="326"/>
    </location>
</feature>
<dbReference type="AlphaFoldDB" id="A0A381NMG9"/>
<dbReference type="GO" id="GO:0004252">
    <property type="term" value="F:serine-type endopeptidase activity"/>
    <property type="evidence" value="ECO:0007669"/>
    <property type="project" value="InterPro"/>
</dbReference>
<dbReference type="InterPro" id="IPR019533">
    <property type="entry name" value="Peptidase_S26"/>
</dbReference>
<keyword evidence="5" id="KW-1133">Transmembrane helix</keyword>